<feature type="short sequence motif" description="Q motif" evidence="6">
    <location>
        <begin position="7"/>
        <end position="35"/>
    </location>
</feature>
<name>W6UYF4_ECHGR</name>
<accession>W6UYF4</accession>
<dbReference type="Pfam" id="PF00270">
    <property type="entry name" value="DEAD"/>
    <property type="match status" value="1"/>
</dbReference>
<dbReference type="GO" id="GO:0003724">
    <property type="term" value="F:RNA helicase activity"/>
    <property type="evidence" value="ECO:0007669"/>
    <property type="project" value="UniProtKB-EC"/>
</dbReference>
<organism evidence="11 12">
    <name type="scientific">Echinococcus granulosus</name>
    <name type="common">Hydatid tapeworm</name>
    <dbReference type="NCBI Taxonomy" id="6210"/>
    <lineage>
        <taxon>Eukaryota</taxon>
        <taxon>Metazoa</taxon>
        <taxon>Spiralia</taxon>
        <taxon>Lophotrochozoa</taxon>
        <taxon>Platyhelminthes</taxon>
        <taxon>Cestoda</taxon>
        <taxon>Eucestoda</taxon>
        <taxon>Cyclophyllidea</taxon>
        <taxon>Taeniidae</taxon>
        <taxon>Echinococcus</taxon>
        <taxon>Echinococcus granulosus group</taxon>
    </lineage>
</organism>
<dbReference type="RefSeq" id="XP_024349790.1">
    <property type="nucleotide sequence ID" value="XM_024495830.1"/>
</dbReference>
<dbReference type="STRING" id="6210.W6UYF4"/>
<dbReference type="PROSITE" id="PS51195">
    <property type="entry name" value="Q_MOTIF"/>
    <property type="match status" value="1"/>
</dbReference>
<evidence type="ECO:0000256" key="2">
    <source>
        <dbReference type="ARBA" id="ARBA00022741"/>
    </source>
</evidence>
<gene>
    <name evidence="11" type="ORF">EGR_06581</name>
</gene>
<dbReference type="InterPro" id="IPR027417">
    <property type="entry name" value="P-loop_NTPase"/>
</dbReference>
<evidence type="ECO:0000259" key="8">
    <source>
        <dbReference type="PROSITE" id="PS51192"/>
    </source>
</evidence>
<dbReference type="InterPro" id="IPR011545">
    <property type="entry name" value="DEAD/DEAH_box_helicase_dom"/>
</dbReference>
<dbReference type="InterPro" id="IPR001650">
    <property type="entry name" value="Helicase_C-like"/>
</dbReference>
<dbReference type="KEGG" id="egl:EGR_06581"/>
<evidence type="ECO:0000256" key="7">
    <source>
        <dbReference type="RuleBase" id="RU000492"/>
    </source>
</evidence>
<dbReference type="GO" id="GO:0005524">
    <property type="term" value="F:ATP binding"/>
    <property type="evidence" value="ECO:0007669"/>
    <property type="project" value="UniProtKB-KW"/>
</dbReference>
<feature type="domain" description="DEAD-box RNA helicase Q" evidence="10">
    <location>
        <begin position="7"/>
        <end position="35"/>
    </location>
</feature>
<dbReference type="PROSITE" id="PS51194">
    <property type="entry name" value="HELICASE_CTER"/>
    <property type="match status" value="1"/>
</dbReference>
<dbReference type="EMBL" id="APAU02000059">
    <property type="protein sequence ID" value="EUB58594.1"/>
    <property type="molecule type" value="Genomic_DNA"/>
</dbReference>
<dbReference type="PROSITE" id="PS00039">
    <property type="entry name" value="DEAD_ATP_HELICASE"/>
    <property type="match status" value="1"/>
</dbReference>
<dbReference type="CDD" id="cd18787">
    <property type="entry name" value="SF2_C_DEAD"/>
    <property type="match status" value="1"/>
</dbReference>
<evidence type="ECO:0000313" key="12">
    <source>
        <dbReference type="Proteomes" id="UP000019149"/>
    </source>
</evidence>
<sequence>MSLENASSFKDLGLNDQILLSVQRLRWKSPTEIQAASIPHALEGRNLIALAETGSGKTGAYILPILQELMVSPKHYFALILAPTRELAAQVQAQCVALGQSIGLNTVLLVGGTPITDQANLMIMKPPHILIATPGRFVDHLKRTKGFDEVKFKNLRFLVIDEADRMLGSDFESVIEKVLIVLPPKRQTFLFSATMTEKASSTFYIKLLFGWLNFLAFICVGKLQRASLRDPVRISTRKSKFQTVESLRQYVLLVPQAELESYLVYLVRTAFSPLPSPIDGLEAIKLSPDEIDVANAESRSESMGSAIIFTRTRETSNKLSLLLRQFLTTPVITLNGDMPQAQRLGALGKFKRLPTSCLVATDVAARGLDIPQVGLVINYDVPLDAKTYMHRVGRTARAGRQGAALTLLTQFSVVFYLKEIENHLLIASNAAQQGQQDPESAKVPSLLEPGSAADAALEVAVAQIHEEVQASFALAGKTVESLRRKPSKREAFVSVDDMKAPSTAEISVPAGSRHQRTGWASEASAEKKAQIAEVLAATTIPEGDVGNNSLSISRGRIKSLKMRKGLKRKMSRDAPNAEVSLKTVPMKNKKERSGKFGVRFEDLAGFIFDKLPRIDR</sequence>
<proteinExistence type="inferred from homology"/>
<evidence type="ECO:0000256" key="4">
    <source>
        <dbReference type="ARBA" id="ARBA00022806"/>
    </source>
</evidence>
<dbReference type="PANTHER" id="PTHR47959">
    <property type="entry name" value="ATP-DEPENDENT RNA HELICASE RHLE-RELATED"/>
    <property type="match status" value="1"/>
</dbReference>
<dbReference type="GO" id="GO:0005829">
    <property type="term" value="C:cytosol"/>
    <property type="evidence" value="ECO:0007669"/>
    <property type="project" value="TreeGrafter"/>
</dbReference>
<dbReference type="GO" id="GO:0003676">
    <property type="term" value="F:nucleic acid binding"/>
    <property type="evidence" value="ECO:0007669"/>
    <property type="project" value="InterPro"/>
</dbReference>
<dbReference type="InterPro" id="IPR050079">
    <property type="entry name" value="DEAD_box_RNA_helicase"/>
</dbReference>
<dbReference type="OrthoDB" id="10261904at2759"/>
<comment type="caution">
    <text evidence="11">The sequence shown here is derived from an EMBL/GenBank/DDBJ whole genome shotgun (WGS) entry which is preliminary data.</text>
</comment>
<dbReference type="Pfam" id="PF00271">
    <property type="entry name" value="Helicase_C"/>
    <property type="match status" value="1"/>
</dbReference>
<keyword evidence="5 7" id="KW-0067">ATP-binding</keyword>
<feature type="domain" description="Helicase ATP-binding" evidence="8">
    <location>
        <begin position="38"/>
        <end position="213"/>
    </location>
</feature>
<keyword evidence="3 7" id="KW-0378">Hydrolase</keyword>
<dbReference type="CTD" id="36342296"/>
<dbReference type="OMA" id="DAKTYMH"/>
<dbReference type="PANTHER" id="PTHR47959:SF24">
    <property type="entry name" value="ATP-DEPENDENT RNA HELICASE"/>
    <property type="match status" value="1"/>
</dbReference>
<evidence type="ECO:0000256" key="3">
    <source>
        <dbReference type="ARBA" id="ARBA00022801"/>
    </source>
</evidence>
<dbReference type="Proteomes" id="UP000019149">
    <property type="component" value="Unassembled WGS sequence"/>
</dbReference>
<evidence type="ECO:0000259" key="10">
    <source>
        <dbReference type="PROSITE" id="PS51195"/>
    </source>
</evidence>
<reference evidence="11 12" key="1">
    <citation type="journal article" date="2013" name="Nat. Genet.">
        <title>The genome of the hydatid tapeworm Echinococcus granulosus.</title>
        <authorList>
            <person name="Zheng H."/>
            <person name="Zhang W."/>
            <person name="Zhang L."/>
            <person name="Zhang Z."/>
            <person name="Li J."/>
            <person name="Lu G."/>
            <person name="Zhu Y."/>
            <person name="Wang Y."/>
            <person name="Huang Y."/>
            <person name="Liu J."/>
            <person name="Kang H."/>
            <person name="Chen J."/>
            <person name="Wang L."/>
            <person name="Chen A."/>
            <person name="Yu S."/>
            <person name="Gao Z."/>
            <person name="Jin L."/>
            <person name="Gu W."/>
            <person name="Wang Z."/>
            <person name="Zhao L."/>
            <person name="Shi B."/>
            <person name="Wen H."/>
            <person name="Lin R."/>
            <person name="Jones M.K."/>
            <person name="Brejova B."/>
            <person name="Vinar T."/>
            <person name="Zhao G."/>
            <person name="McManus D.P."/>
            <person name="Chen Z."/>
            <person name="Zhou Y."/>
            <person name="Wang S."/>
        </authorList>
    </citation>
    <scope>NUCLEOTIDE SEQUENCE [LARGE SCALE GENOMIC DNA]</scope>
</reference>
<keyword evidence="12" id="KW-1185">Reference proteome</keyword>
<dbReference type="AlphaFoldDB" id="W6UYF4"/>
<evidence type="ECO:0000259" key="9">
    <source>
        <dbReference type="PROSITE" id="PS51194"/>
    </source>
</evidence>
<feature type="domain" description="Helicase C-terminal" evidence="9">
    <location>
        <begin position="290"/>
        <end position="439"/>
    </location>
</feature>
<keyword evidence="2 7" id="KW-0547">Nucleotide-binding</keyword>
<dbReference type="SMART" id="SM00490">
    <property type="entry name" value="HELICc"/>
    <property type="match status" value="1"/>
</dbReference>
<dbReference type="EC" id="3.6.4.13" evidence="1"/>
<comment type="similarity">
    <text evidence="7">Belongs to the DEAD box helicase family.</text>
</comment>
<dbReference type="GeneID" id="36342296"/>
<dbReference type="SUPFAM" id="SSF52540">
    <property type="entry name" value="P-loop containing nucleoside triphosphate hydrolases"/>
    <property type="match status" value="2"/>
</dbReference>
<protein>
    <recommendedName>
        <fullName evidence="1">RNA helicase</fullName>
        <ecNumber evidence="1">3.6.4.13</ecNumber>
    </recommendedName>
</protein>
<dbReference type="SMART" id="SM00487">
    <property type="entry name" value="DEXDc"/>
    <property type="match status" value="1"/>
</dbReference>
<evidence type="ECO:0000256" key="6">
    <source>
        <dbReference type="PROSITE-ProRule" id="PRU00552"/>
    </source>
</evidence>
<dbReference type="InterPro" id="IPR014014">
    <property type="entry name" value="RNA_helicase_DEAD_Q_motif"/>
</dbReference>
<keyword evidence="4 7" id="KW-0347">Helicase</keyword>
<dbReference type="Gene3D" id="3.40.50.300">
    <property type="entry name" value="P-loop containing nucleotide triphosphate hydrolases"/>
    <property type="match status" value="2"/>
</dbReference>
<dbReference type="InterPro" id="IPR000629">
    <property type="entry name" value="RNA-helicase_DEAD-box_CS"/>
</dbReference>
<evidence type="ECO:0000256" key="5">
    <source>
        <dbReference type="ARBA" id="ARBA00022840"/>
    </source>
</evidence>
<dbReference type="PROSITE" id="PS51192">
    <property type="entry name" value="HELICASE_ATP_BIND_1"/>
    <property type="match status" value="1"/>
</dbReference>
<evidence type="ECO:0000313" key="11">
    <source>
        <dbReference type="EMBL" id="EUB58594.1"/>
    </source>
</evidence>
<evidence type="ECO:0000256" key="1">
    <source>
        <dbReference type="ARBA" id="ARBA00012552"/>
    </source>
</evidence>
<dbReference type="GO" id="GO:0016787">
    <property type="term" value="F:hydrolase activity"/>
    <property type="evidence" value="ECO:0007669"/>
    <property type="project" value="UniProtKB-KW"/>
</dbReference>
<dbReference type="InterPro" id="IPR014001">
    <property type="entry name" value="Helicase_ATP-bd"/>
</dbReference>